<evidence type="ECO:0000313" key="3">
    <source>
        <dbReference type="Proteomes" id="UP000199223"/>
    </source>
</evidence>
<gene>
    <name evidence="2" type="ORF">SAMN04488058_102222</name>
</gene>
<reference evidence="3" key="1">
    <citation type="submission" date="2016-10" db="EMBL/GenBank/DDBJ databases">
        <authorList>
            <person name="Varghese N."/>
            <person name="Submissions S."/>
        </authorList>
    </citation>
    <scope>NUCLEOTIDE SEQUENCE [LARGE SCALE GENOMIC DNA]</scope>
    <source>
        <strain evidence="3">CGMCC 1.10218</strain>
    </source>
</reference>
<protein>
    <submittedName>
        <fullName evidence="2">Uncharacterized protein</fullName>
    </submittedName>
</protein>
<feature type="region of interest" description="Disordered" evidence="1">
    <location>
        <begin position="140"/>
        <end position="279"/>
    </location>
</feature>
<evidence type="ECO:0000256" key="1">
    <source>
        <dbReference type="SAM" id="MobiDB-lite"/>
    </source>
</evidence>
<feature type="region of interest" description="Disordered" evidence="1">
    <location>
        <begin position="88"/>
        <end position="123"/>
    </location>
</feature>
<dbReference type="EMBL" id="FNZA01000002">
    <property type="protein sequence ID" value="SEI92027.1"/>
    <property type="molecule type" value="Genomic_DNA"/>
</dbReference>
<dbReference type="AlphaFoldDB" id="A0A1H6UQN6"/>
<name>A0A1H6UQN6_9DEIO</name>
<organism evidence="2 3">
    <name type="scientific">Deinococcus reticulitermitis</name>
    <dbReference type="NCBI Taxonomy" id="856736"/>
    <lineage>
        <taxon>Bacteria</taxon>
        <taxon>Thermotogati</taxon>
        <taxon>Deinococcota</taxon>
        <taxon>Deinococci</taxon>
        <taxon>Deinococcales</taxon>
        <taxon>Deinococcaceae</taxon>
        <taxon>Deinococcus</taxon>
    </lineage>
</organism>
<dbReference type="Proteomes" id="UP000199223">
    <property type="component" value="Unassembled WGS sequence"/>
</dbReference>
<feature type="compositionally biased region" description="Pro residues" evidence="1">
    <location>
        <begin position="257"/>
        <end position="271"/>
    </location>
</feature>
<evidence type="ECO:0000313" key="2">
    <source>
        <dbReference type="EMBL" id="SEI92027.1"/>
    </source>
</evidence>
<dbReference type="RefSeq" id="WP_092263469.1">
    <property type="nucleotide sequence ID" value="NZ_FNZA01000002.1"/>
</dbReference>
<keyword evidence="3" id="KW-1185">Reference proteome</keyword>
<dbReference type="OrthoDB" id="59236at2"/>
<dbReference type="STRING" id="856736.SAMN04488058_102222"/>
<feature type="compositionally biased region" description="Low complexity" evidence="1">
    <location>
        <begin position="244"/>
        <end position="256"/>
    </location>
</feature>
<feature type="compositionally biased region" description="Pro residues" evidence="1">
    <location>
        <begin position="227"/>
        <end position="243"/>
    </location>
</feature>
<proteinExistence type="predicted"/>
<accession>A0A1H6UQN6</accession>
<sequence length="502" mass="53057">MNPTRYILTRSCLQDGSMRLLKYNEPYFPESGPAQFVDDRGKAHEVQIDREAMRVTGLGGLYHDHNLNVNDVLLIRPTAPHHYEVEAVVKPYATPRSRPRSGQTRPGDRPEPRSVGNSGLLGSASLGAANLGATSVREVRVQGGTSGAGRRPRSGPSGGAGRNLSGLGEERRSEASAGAQDSARAQPIPPAFTPQLPRAQPELTPPGPRGAPTKADKRSAVSAAPEPTLPGAPDPAPTAPRPAPTQSQTTPAALAPAPAPAAPQPGSPGLPQPGLAQPGLAQSGLTELEEQLTEFARLTGYRLTPLGDGLVRLSAELGDTYRYSVLLAADPQAVSHPTWTGGEDDHRALISTESDRSRGTPRLTREALAALIEHARLVPLSALDLRGYWRAGNLDLESAASVAEWVGTQLAQRGTFTYVLLTLAAQPAQSVVNVSDLAERLGSAMSLDEMNRVLDTLARPPFSALTPLPGGQFLLRSAVPDLLADLADYAQGVRRRLRPAGE</sequence>